<keyword evidence="1" id="KW-0812">Transmembrane</keyword>
<sequence>MDSSPMNRLIESIHQELLPGLRIESITAHNPVEVHKIPSPWQLLGTGNYAAVVYHPDHPLQVVKIYALGRPGFEEELEVYLRLGSHPAFSECLYAGENFLVLKRLEGVTLYDCLHLGLRIPERVIQDIDQALDYARGRGLYPHDVHGRNVMMLEGKGLVVDVSDFLHKETCSKWNNLKRAYYWLYRPLFSPLRLRVPYFGLDIVRTSYRLLFKGKRMANTVGVTMLLVLAATIAITQWQAQSSRCVRYVLDGSQKTLYGEDCKY</sequence>
<dbReference type="AlphaFoldDB" id="A0A951PRI4"/>
<evidence type="ECO:0000313" key="3">
    <source>
        <dbReference type="Proteomes" id="UP000753908"/>
    </source>
</evidence>
<organism evidence="2 3">
    <name type="scientific">Symplocastrum torsivum CPER-KK1</name>
    <dbReference type="NCBI Taxonomy" id="450513"/>
    <lineage>
        <taxon>Bacteria</taxon>
        <taxon>Bacillati</taxon>
        <taxon>Cyanobacteriota</taxon>
        <taxon>Cyanophyceae</taxon>
        <taxon>Oscillatoriophycideae</taxon>
        <taxon>Oscillatoriales</taxon>
        <taxon>Microcoleaceae</taxon>
        <taxon>Symplocastrum</taxon>
    </lineage>
</organism>
<accession>A0A951PRI4</accession>
<proteinExistence type="predicted"/>
<dbReference type="Gene3D" id="1.10.510.10">
    <property type="entry name" value="Transferase(Phosphotransferase) domain 1"/>
    <property type="match status" value="1"/>
</dbReference>
<feature type="transmembrane region" description="Helical" evidence="1">
    <location>
        <begin position="217"/>
        <end position="238"/>
    </location>
</feature>
<dbReference type="PANTHER" id="PTHR37171:SF1">
    <property type="entry name" value="SERINE_THREONINE-PROTEIN KINASE YRZF-RELATED"/>
    <property type="match status" value="1"/>
</dbReference>
<keyword evidence="1" id="KW-0472">Membrane</keyword>
<dbReference type="SUPFAM" id="SSF56112">
    <property type="entry name" value="Protein kinase-like (PK-like)"/>
    <property type="match status" value="1"/>
</dbReference>
<comment type="caution">
    <text evidence="2">The sequence shown here is derived from an EMBL/GenBank/DDBJ whole genome shotgun (WGS) entry which is preliminary data.</text>
</comment>
<evidence type="ECO:0008006" key="4">
    <source>
        <dbReference type="Google" id="ProtNLM"/>
    </source>
</evidence>
<dbReference type="EMBL" id="JAHHIF010000040">
    <property type="protein sequence ID" value="MBW4547403.1"/>
    <property type="molecule type" value="Genomic_DNA"/>
</dbReference>
<gene>
    <name evidence="2" type="ORF">KME25_23625</name>
</gene>
<keyword evidence="1" id="KW-1133">Transmembrane helix</keyword>
<evidence type="ECO:0000256" key="1">
    <source>
        <dbReference type="SAM" id="Phobius"/>
    </source>
</evidence>
<protein>
    <recommendedName>
        <fullName evidence="4">Serine/threonine protein kinase</fullName>
    </recommendedName>
</protein>
<name>A0A951PRI4_9CYAN</name>
<reference evidence="2" key="2">
    <citation type="journal article" date="2022" name="Microbiol. Resour. Announc.">
        <title>Metagenome Sequencing to Explore Phylogenomics of Terrestrial Cyanobacteria.</title>
        <authorList>
            <person name="Ward R.D."/>
            <person name="Stajich J.E."/>
            <person name="Johansen J.R."/>
            <person name="Huntemann M."/>
            <person name="Clum A."/>
            <person name="Foster B."/>
            <person name="Foster B."/>
            <person name="Roux S."/>
            <person name="Palaniappan K."/>
            <person name="Varghese N."/>
            <person name="Mukherjee S."/>
            <person name="Reddy T.B.K."/>
            <person name="Daum C."/>
            <person name="Copeland A."/>
            <person name="Chen I.A."/>
            <person name="Ivanova N.N."/>
            <person name="Kyrpides N.C."/>
            <person name="Shapiro N."/>
            <person name="Eloe-Fadrosh E.A."/>
            <person name="Pietrasiak N."/>
        </authorList>
    </citation>
    <scope>NUCLEOTIDE SEQUENCE</scope>
    <source>
        <strain evidence="2">CPER-KK1</strain>
    </source>
</reference>
<dbReference type="InterPro" id="IPR011009">
    <property type="entry name" value="Kinase-like_dom_sf"/>
</dbReference>
<reference evidence="2" key="1">
    <citation type="submission" date="2021-05" db="EMBL/GenBank/DDBJ databases">
        <authorList>
            <person name="Pietrasiak N."/>
            <person name="Ward R."/>
            <person name="Stajich J.E."/>
            <person name="Kurbessoian T."/>
        </authorList>
    </citation>
    <scope>NUCLEOTIDE SEQUENCE</scope>
    <source>
        <strain evidence="2">CPER-KK1</strain>
    </source>
</reference>
<evidence type="ECO:0000313" key="2">
    <source>
        <dbReference type="EMBL" id="MBW4547403.1"/>
    </source>
</evidence>
<dbReference type="InterPro" id="IPR052396">
    <property type="entry name" value="Meiotic_Drive_Suppr_Kinase"/>
</dbReference>
<dbReference type="Proteomes" id="UP000753908">
    <property type="component" value="Unassembled WGS sequence"/>
</dbReference>
<dbReference type="PANTHER" id="PTHR37171">
    <property type="entry name" value="SERINE/THREONINE-PROTEIN KINASE YRZF-RELATED"/>
    <property type="match status" value="1"/>
</dbReference>